<evidence type="ECO:0000313" key="10">
    <source>
        <dbReference type="Proteomes" id="UP000479000"/>
    </source>
</evidence>
<proteinExistence type="inferred from homology"/>
<sequence>MNQADVSKLVSRLRVRVAAKPRRLSNPQGPEGRMNKLRATVSGIIKYERVELNSNLADEARGYTERLISEAIRYGDSDPNMMEMADYWLEEKQLVHKLFKVLVPRFENSSLSYTKIYRCPGIIRPDFPSLVIELRGNPFPPLVKDLSTNRNLLHNVLLDAAKKEFRKQQYEIIAKGSAGQARETDRNISEESTKPVGDSSDSTDAESPEKVTPQSEKNT</sequence>
<name>A0A6H5HX35_9HEMI</name>
<dbReference type="SUPFAM" id="SSF64263">
    <property type="entry name" value="Prokaryotic ribosomal protein L17"/>
    <property type="match status" value="1"/>
</dbReference>
<evidence type="ECO:0000256" key="4">
    <source>
        <dbReference type="ARBA" id="ARBA00035290"/>
    </source>
</evidence>
<dbReference type="AlphaFoldDB" id="A0A6H5HX35"/>
<feature type="region of interest" description="Disordered" evidence="6">
    <location>
        <begin position="174"/>
        <end position="219"/>
    </location>
</feature>
<evidence type="ECO:0000313" key="9">
    <source>
        <dbReference type="EMBL" id="CAB0021084.1"/>
    </source>
</evidence>
<dbReference type="PANTHER" id="PTHR14413:SF16">
    <property type="entry name" value="LARGE RIBOSOMAL SUBUNIT PROTEIN BL17M"/>
    <property type="match status" value="1"/>
</dbReference>
<keyword evidence="3" id="KW-0687">Ribonucleoprotein</keyword>
<protein>
    <recommendedName>
        <fullName evidence="4">Large ribosomal subunit protein bL17m</fullName>
    </recommendedName>
    <alternativeName>
        <fullName evidence="5">39S ribosomal protein L17, mitochondrial</fullName>
    </alternativeName>
</protein>
<evidence type="ECO:0000256" key="1">
    <source>
        <dbReference type="ARBA" id="ARBA00008777"/>
    </source>
</evidence>
<evidence type="ECO:0000313" key="7">
    <source>
        <dbReference type="EMBL" id="CAA9993946.1"/>
    </source>
</evidence>
<dbReference type="InterPro" id="IPR000456">
    <property type="entry name" value="Ribosomal_bL17"/>
</dbReference>
<comment type="similarity">
    <text evidence="1">Belongs to the bacterial ribosomal protein bL17 family.</text>
</comment>
<organism evidence="8 10">
    <name type="scientific">Nesidiocoris tenuis</name>
    <dbReference type="NCBI Taxonomy" id="355587"/>
    <lineage>
        <taxon>Eukaryota</taxon>
        <taxon>Metazoa</taxon>
        <taxon>Ecdysozoa</taxon>
        <taxon>Arthropoda</taxon>
        <taxon>Hexapoda</taxon>
        <taxon>Insecta</taxon>
        <taxon>Pterygota</taxon>
        <taxon>Neoptera</taxon>
        <taxon>Paraneoptera</taxon>
        <taxon>Hemiptera</taxon>
        <taxon>Heteroptera</taxon>
        <taxon>Panheteroptera</taxon>
        <taxon>Cimicomorpha</taxon>
        <taxon>Miridae</taxon>
        <taxon>Dicyphina</taxon>
        <taxon>Nesidiocoris</taxon>
    </lineage>
</organism>
<accession>A0A6H5HX35</accession>
<evidence type="ECO:0000256" key="2">
    <source>
        <dbReference type="ARBA" id="ARBA00022980"/>
    </source>
</evidence>
<evidence type="ECO:0000256" key="5">
    <source>
        <dbReference type="ARBA" id="ARBA00035413"/>
    </source>
</evidence>
<dbReference type="InterPro" id="IPR036373">
    <property type="entry name" value="Ribosomal_bL17_sf"/>
</dbReference>
<keyword evidence="10" id="KW-1185">Reference proteome</keyword>
<reference evidence="8 10" key="1">
    <citation type="submission" date="2020-02" db="EMBL/GenBank/DDBJ databases">
        <authorList>
            <person name="Ferguson B K."/>
        </authorList>
    </citation>
    <scope>NUCLEOTIDE SEQUENCE [LARGE SCALE GENOMIC DNA]</scope>
</reference>
<evidence type="ECO:0000256" key="3">
    <source>
        <dbReference type="ARBA" id="ARBA00023274"/>
    </source>
</evidence>
<gene>
    <name evidence="8" type="ORF">NTEN_LOCUS24607</name>
    <name evidence="9" type="ORF">NTEN_LOCUS24609</name>
    <name evidence="7" type="ORF">NTEN_LOCUS786</name>
</gene>
<dbReference type="FunFam" id="3.90.1030.10:FF:000009">
    <property type="entry name" value="39S ribosomal protein L17, mitochondrial"/>
    <property type="match status" value="1"/>
</dbReference>
<dbReference type="GO" id="GO:0003735">
    <property type="term" value="F:structural constituent of ribosome"/>
    <property type="evidence" value="ECO:0007669"/>
    <property type="project" value="InterPro"/>
</dbReference>
<dbReference type="EMBL" id="CADCXU010001396">
    <property type="protein sequence ID" value="CAA9993946.1"/>
    <property type="molecule type" value="Genomic_DNA"/>
</dbReference>
<dbReference type="Proteomes" id="UP000479000">
    <property type="component" value="Unassembled WGS sequence"/>
</dbReference>
<dbReference type="Gene3D" id="3.90.1030.10">
    <property type="entry name" value="Ribosomal protein L17"/>
    <property type="match status" value="1"/>
</dbReference>
<evidence type="ECO:0000313" key="8">
    <source>
        <dbReference type="EMBL" id="CAB0021082.1"/>
    </source>
</evidence>
<dbReference type="GO" id="GO:0006412">
    <property type="term" value="P:translation"/>
    <property type="evidence" value="ECO:0007669"/>
    <property type="project" value="InterPro"/>
</dbReference>
<feature type="compositionally biased region" description="Basic and acidic residues" evidence="6">
    <location>
        <begin position="182"/>
        <end position="193"/>
    </location>
</feature>
<dbReference type="GO" id="GO:0005762">
    <property type="term" value="C:mitochondrial large ribosomal subunit"/>
    <property type="evidence" value="ECO:0007669"/>
    <property type="project" value="TreeGrafter"/>
</dbReference>
<dbReference type="EMBL" id="CADCXU010036308">
    <property type="protein sequence ID" value="CAB0021082.1"/>
    <property type="molecule type" value="Genomic_DNA"/>
</dbReference>
<dbReference type="Pfam" id="PF01196">
    <property type="entry name" value="Ribosomal_L17"/>
    <property type="match status" value="1"/>
</dbReference>
<evidence type="ECO:0000256" key="6">
    <source>
        <dbReference type="SAM" id="MobiDB-lite"/>
    </source>
</evidence>
<dbReference type="OrthoDB" id="275000at2759"/>
<keyword evidence="2" id="KW-0689">Ribosomal protein</keyword>
<dbReference type="EMBL" id="CADCXU010036309">
    <property type="protein sequence ID" value="CAB0021084.1"/>
    <property type="molecule type" value="Genomic_DNA"/>
</dbReference>
<dbReference type="PANTHER" id="PTHR14413">
    <property type="entry name" value="RIBOSOMAL PROTEIN L17"/>
    <property type="match status" value="1"/>
</dbReference>